<comment type="caution">
    <text evidence="2">The sequence shown here is derived from an EMBL/GenBank/DDBJ whole genome shotgun (WGS) entry which is preliminary data.</text>
</comment>
<evidence type="ECO:0008006" key="4">
    <source>
        <dbReference type="Google" id="ProtNLM"/>
    </source>
</evidence>
<keyword evidence="1" id="KW-0812">Transmembrane</keyword>
<feature type="transmembrane region" description="Helical" evidence="1">
    <location>
        <begin position="96"/>
        <end position="114"/>
    </location>
</feature>
<feature type="transmembrane region" description="Helical" evidence="1">
    <location>
        <begin position="39"/>
        <end position="57"/>
    </location>
</feature>
<evidence type="ECO:0000313" key="2">
    <source>
        <dbReference type="EMBL" id="GGK19550.1"/>
    </source>
</evidence>
<keyword evidence="3" id="KW-1185">Reference proteome</keyword>
<keyword evidence="1" id="KW-0472">Membrane</keyword>
<feature type="transmembrane region" description="Helical" evidence="1">
    <location>
        <begin position="199"/>
        <end position="222"/>
    </location>
</feature>
<dbReference type="InterPro" id="IPR038770">
    <property type="entry name" value="Na+/solute_symporter_sf"/>
</dbReference>
<sequence length="318" mass="32946">MRSVLDPLALIGRYGTQGFALSIFIGLALPQFAAAARPLLGATIFAFLAITFARVDLAALRALVRRPAPIGLAGLWLLAAPPAIVVAIFAVVGREALGPGLALGLALYAAAPPIMSSPAVAMMLNLPPTLLVAVVLVTTMLAPLVAPPLVEAVAGAAVPLDAGALVTRLALLIGGALALAIVLRLTLGMERIRRNKARFDGLGVVFYAIFAIAAMDGVLAAMVERPALVATILAIVFGLSAAGFASAMLILRPLPPAERFVMGYATGQRNIGLLVAALGAATPETTFLFFALAQFPIYLMPQIVKPMARRFVVEERAG</sequence>
<reference evidence="2 3" key="1">
    <citation type="journal article" date="2014" name="Int. J. Syst. Evol. Microbiol.">
        <title>Complete genome sequence of Corynebacterium casei LMG S-19264T (=DSM 44701T), isolated from a smear-ripened cheese.</title>
        <authorList>
            <consortium name="US DOE Joint Genome Institute (JGI-PGF)"/>
            <person name="Walter F."/>
            <person name="Albersmeier A."/>
            <person name="Kalinowski J."/>
            <person name="Ruckert C."/>
        </authorList>
    </citation>
    <scope>NUCLEOTIDE SEQUENCE [LARGE SCALE GENOMIC DNA]</scope>
    <source>
        <strain evidence="2 3">CGMCC 1.9161</strain>
    </source>
</reference>
<keyword evidence="1" id="KW-1133">Transmembrane helix</keyword>
<feature type="transmembrane region" description="Helical" evidence="1">
    <location>
        <begin position="12"/>
        <end position="33"/>
    </location>
</feature>
<accession>A0A917V232</accession>
<evidence type="ECO:0000313" key="3">
    <source>
        <dbReference type="Proteomes" id="UP000600449"/>
    </source>
</evidence>
<evidence type="ECO:0000256" key="1">
    <source>
        <dbReference type="SAM" id="Phobius"/>
    </source>
</evidence>
<feature type="transmembrane region" description="Helical" evidence="1">
    <location>
        <begin position="126"/>
        <end position="145"/>
    </location>
</feature>
<gene>
    <name evidence="2" type="ORF">GCM10011322_02860</name>
</gene>
<dbReference type="AlphaFoldDB" id="A0A917V232"/>
<feature type="transmembrane region" description="Helical" evidence="1">
    <location>
        <begin position="271"/>
        <end position="297"/>
    </location>
</feature>
<dbReference type="Gene3D" id="1.20.1530.20">
    <property type="match status" value="1"/>
</dbReference>
<feature type="transmembrane region" description="Helical" evidence="1">
    <location>
        <begin position="165"/>
        <end position="187"/>
    </location>
</feature>
<feature type="transmembrane region" description="Helical" evidence="1">
    <location>
        <begin position="228"/>
        <end position="251"/>
    </location>
</feature>
<dbReference type="EMBL" id="BMMF01000001">
    <property type="protein sequence ID" value="GGK19550.1"/>
    <property type="molecule type" value="Genomic_DNA"/>
</dbReference>
<feature type="transmembrane region" description="Helical" evidence="1">
    <location>
        <begin position="69"/>
        <end position="90"/>
    </location>
</feature>
<protein>
    <recommendedName>
        <fullName evidence="4">Bile acid:Na+ symporter, BASS family</fullName>
    </recommendedName>
</protein>
<dbReference type="RefSeq" id="WP_188908724.1">
    <property type="nucleotide sequence ID" value="NZ_BMMF01000001.1"/>
</dbReference>
<name>A0A917V232_9HYPH</name>
<proteinExistence type="predicted"/>
<dbReference type="Proteomes" id="UP000600449">
    <property type="component" value="Unassembled WGS sequence"/>
</dbReference>
<organism evidence="2 3">
    <name type="scientific">Salinarimonas ramus</name>
    <dbReference type="NCBI Taxonomy" id="690164"/>
    <lineage>
        <taxon>Bacteria</taxon>
        <taxon>Pseudomonadati</taxon>
        <taxon>Pseudomonadota</taxon>
        <taxon>Alphaproteobacteria</taxon>
        <taxon>Hyphomicrobiales</taxon>
        <taxon>Salinarimonadaceae</taxon>
        <taxon>Salinarimonas</taxon>
    </lineage>
</organism>